<feature type="compositionally biased region" description="Acidic residues" evidence="1">
    <location>
        <begin position="334"/>
        <end position="353"/>
    </location>
</feature>
<gene>
    <name evidence="2" type="ORF">CCMP2556_LOCUS29480</name>
</gene>
<evidence type="ECO:0000313" key="2">
    <source>
        <dbReference type="EMBL" id="CAK9059912.1"/>
    </source>
</evidence>
<dbReference type="InterPro" id="IPR029063">
    <property type="entry name" value="SAM-dependent_MTases_sf"/>
</dbReference>
<evidence type="ECO:0000313" key="3">
    <source>
        <dbReference type="Proteomes" id="UP001642484"/>
    </source>
</evidence>
<evidence type="ECO:0000256" key="1">
    <source>
        <dbReference type="SAM" id="MobiDB-lite"/>
    </source>
</evidence>
<comment type="caution">
    <text evidence="2">The sequence shown here is derived from an EMBL/GenBank/DDBJ whole genome shotgun (WGS) entry which is preliminary data.</text>
</comment>
<dbReference type="EMBL" id="CAXAMN010021473">
    <property type="protein sequence ID" value="CAK9059912.1"/>
    <property type="molecule type" value="Genomic_DNA"/>
</dbReference>
<accession>A0ABP0NAL9</accession>
<sequence length="664" mass="73835">MDPSPEGFPSPDWAGVFSELPCLLHPLRLQLLCGGLGAPEHFLDQQQIPFVADPYVDNAVFLAPALQSLYGQGHRGTVLFTEANVPSTLAYASESEPALRNRIANLHPKAFVSDDARKHLPGHVLKKAANRIAKIQPDAFLLEQVPDIVKHKKFFGNVLAKLRMPGYTVKHKDFARLQLKGFQPTAFSRRLSLGAAQAMLWLWRRKELHLAHMTEHSCALTPQTLVTKAGTKKFFFVLASTCHGAWTWEAEVVETQTYTLRGHNEWAWLTVTNVKDWHCVPYEWTINKVQTEQFGFLCMKQRGTPFEQQEHELLENLLESADATVKSSYMVDGDASEASDSDDDSLSDDDDPMPEYTLAALEHIEATGRNAFGVAASSAKQKEQKRHAMLQKYKRAIEAEHLLADEAEDPGPPLSGAPHAEDAVEEKQAPTTEAVEAETLHSHKSNLPAIRRFVPDRPCTCEGELCSINWIQGAARGEHWIARYSFSVPADVTKVKRELKQSSRTKYTSSNVSEHMAFQHVLSWIWQKHTLCTSDEQPAFVTDFLRECPACKADPKTCTAMNALKTKASIAALPGLEVESSESRKAICCGFCGLQDHADGAKMRAAYLRSLEKRLKIGWIEIWAPAATSEHADLLLVGQVGPSGGSKKAVAIVWRQTHYETLVS</sequence>
<protein>
    <submittedName>
        <fullName evidence="2">Uncharacterized protein</fullName>
    </submittedName>
</protein>
<organism evidence="2 3">
    <name type="scientific">Durusdinium trenchii</name>
    <dbReference type="NCBI Taxonomy" id="1381693"/>
    <lineage>
        <taxon>Eukaryota</taxon>
        <taxon>Sar</taxon>
        <taxon>Alveolata</taxon>
        <taxon>Dinophyceae</taxon>
        <taxon>Suessiales</taxon>
        <taxon>Symbiodiniaceae</taxon>
        <taxon>Durusdinium</taxon>
    </lineage>
</organism>
<feature type="region of interest" description="Disordered" evidence="1">
    <location>
        <begin position="333"/>
        <end position="354"/>
    </location>
</feature>
<keyword evidence="3" id="KW-1185">Reference proteome</keyword>
<feature type="compositionally biased region" description="Basic and acidic residues" evidence="1">
    <location>
        <begin position="419"/>
        <end position="428"/>
    </location>
</feature>
<dbReference type="Gene3D" id="3.40.50.150">
    <property type="entry name" value="Vaccinia Virus protein VP39"/>
    <property type="match status" value="1"/>
</dbReference>
<proteinExistence type="predicted"/>
<name>A0ABP0NAL9_9DINO</name>
<reference evidence="2 3" key="1">
    <citation type="submission" date="2024-02" db="EMBL/GenBank/DDBJ databases">
        <authorList>
            <person name="Chen Y."/>
            <person name="Shah S."/>
            <person name="Dougan E. K."/>
            <person name="Thang M."/>
            <person name="Chan C."/>
        </authorList>
    </citation>
    <scope>NUCLEOTIDE SEQUENCE [LARGE SCALE GENOMIC DNA]</scope>
</reference>
<dbReference type="Proteomes" id="UP001642484">
    <property type="component" value="Unassembled WGS sequence"/>
</dbReference>
<feature type="region of interest" description="Disordered" evidence="1">
    <location>
        <begin position="406"/>
        <end position="441"/>
    </location>
</feature>